<gene>
    <name evidence="2" type="ORF">ADEAN_000904400</name>
</gene>
<feature type="compositionally biased region" description="Polar residues" evidence="1">
    <location>
        <begin position="726"/>
        <end position="735"/>
    </location>
</feature>
<name>A0A7G2CTF9_9TRYP</name>
<feature type="region of interest" description="Disordered" evidence="1">
    <location>
        <begin position="149"/>
        <end position="169"/>
    </location>
</feature>
<dbReference type="Proteomes" id="UP000515908">
    <property type="component" value="Chromosome 21"/>
</dbReference>
<protein>
    <submittedName>
        <fullName evidence="2">Uncharacterized protein</fullName>
    </submittedName>
</protein>
<feature type="compositionally biased region" description="Basic and acidic residues" evidence="1">
    <location>
        <begin position="33"/>
        <end position="44"/>
    </location>
</feature>
<keyword evidence="3" id="KW-1185">Reference proteome</keyword>
<reference evidence="2 3" key="1">
    <citation type="submission" date="2020-08" db="EMBL/GenBank/DDBJ databases">
        <authorList>
            <person name="Newling K."/>
            <person name="Davey J."/>
            <person name="Forrester S."/>
        </authorList>
    </citation>
    <scope>NUCLEOTIDE SEQUENCE [LARGE SCALE GENOMIC DNA]</scope>
    <source>
        <strain evidence="3">Crithidia deanei Carvalho (ATCC PRA-265)</strain>
    </source>
</reference>
<feature type="region of interest" description="Disordered" evidence="1">
    <location>
        <begin position="706"/>
        <end position="757"/>
    </location>
</feature>
<evidence type="ECO:0000313" key="2">
    <source>
        <dbReference type="EMBL" id="CAD2221512.1"/>
    </source>
</evidence>
<feature type="compositionally biased region" description="Acidic residues" evidence="1">
    <location>
        <begin position="45"/>
        <end position="55"/>
    </location>
</feature>
<organism evidence="2 3">
    <name type="scientific">Angomonas deanei</name>
    <dbReference type="NCBI Taxonomy" id="59799"/>
    <lineage>
        <taxon>Eukaryota</taxon>
        <taxon>Discoba</taxon>
        <taxon>Euglenozoa</taxon>
        <taxon>Kinetoplastea</taxon>
        <taxon>Metakinetoplastina</taxon>
        <taxon>Trypanosomatida</taxon>
        <taxon>Trypanosomatidae</taxon>
        <taxon>Strigomonadinae</taxon>
        <taxon>Angomonas</taxon>
    </lineage>
</organism>
<evidence type="ECO:0000313" key="3">
    <source>
        <dbReference type="Proteomes" id="UP000515908"/>
    </source>
</evidence>
<proteinExistence type="predicted"/>
<sequence>MVSPLQSHLVQAKRLLFLSDTLPSDYIRTQPVGRREEEAAAHDGEENDGEEEEENTTNNNTVSNMLNLLDTPEELDQRLPATCYLREELEAIALVGRRACDRYGFVAREVRGIQLYWPADAVSATPRSVVIDFIMGVSVPEFVLGEHAFPSAKPTTEEVTTPDDAEGEQSIREERHNMFALMNQVQQELASGENDGDHTSDTAKNFLTSFYWKGSAHPTTPGAAAHLKEQVLRSTTSLQRRSAEAARRLGSLLWSDASQVGCSWQQVREHRVVPQYTHEGVPLSNRDTKQETKDSTFTTDKPMIAAATILLGCGYETIESVSQRENLSVDETRRLVLSDQGEEAFDADSNNRTNSSHNASVRKAVVDLHSKCGVHLLQPQTHPIWITDPTQKPVLTLALSTGGNNTGGNGSSYTFMSSSGPAKTSRTYIGAALTGLDPPEPIPPAPVLSRELLLQRSLVNPQVFLVLIDTQSVCARYDNKPVLVHLYERQVFDGDDDDDDEEDSNETYHDYSAHGGFEHIGFIRVMPLPQSSGSAIRAVSTLRHAAAQQHQHTANLVNSTDKLAGTVTHGVTPLVDYTTGLKLPSATDEFALTAMNHSTTSYNNNNSNSNNNSNMTNGETTTAARLSGWPITTNYFTEREGVIRSPLRACLNSAMGTIHFQVRFAAKTRMSSYHGNIASIRKILRKLKKQEEEDAIKLEEMRQLKQEQLEEQQRSKSQSPMDVPEQDTTTPSEASTTKRKAKSNAGKKSTMEEGRSTMASSFATNVMSPSQYREVFTLPVPEIVAYLQSVGCAPHEGSYTVQEIDTQSFYLLPVEDHEKAAQILKNDAKKAKTHLEEFIVPKAEKEKERLEKECGKRKGKELTRAKADLDEMTELLEEVTHEASALATLATKANQEASRRSRDCVLRQARIKDLEKQLALLLEKESAELDNNHNHNNNNEGAFSSDVKTSKVQLWFMSPFTAGVNQLRVAEGGPDSNNLLTLEAVFSNDEGTLYEREVSVPGDFEGRAVLLVDDHEVATWFVERRH</sequence>
<dbReference type="VEuPathDB" id="TriTrypDB:ADEAN_000904400"/>
<accession>A0A7G2CTF9</accession>
<feature type="region of interest" description="Disordered" evidence="1">
    <location>
        <begin position="28"/>
        <end position="62"/>
    </location>
</feature>
<dbReference type="EMBL" id="LR877165">
    <property type="protein sequence ID" value="CAD2221512.1"/>
    <property type="molecule type" value="Genomic_DNA"/>
</dbReference>
<evidence type="ECO:0000256" key="1">
    <source>
        <dbReference type="SAM" id="MobiDB-lite"/>
    </source>
</evidence>
<dbReference type="AlphaFoldDB" id="A0A7G2CTF9"/>